<dbReference type="RefSeq" id="WP_123739600.1">
    <property type="nucleotide sequence ID" value="NZ_RKHQ01000001.1"/>
</dbReference>
<proteinExistence type="predicted"/>
<evidence type="ECO:0008006" key="4">
    <source>
        <dbReference type="Google" id="ProtNLM"/>
    </source>
</evidence>
<evidence type="ECO:0000313" key="3">
    <source>
        <dbReference type="Proteomes" id="UP000275356"/>
    </source>
</evidence>
<name>A0A3N2DDR6_9MICO</name>
<keyword evidence="3" id="KW-1185">Reference proteome</keyword>
<dbReference type="AlphaFoldDB" id="A0A3N2DDR6"/>
<evidence type="ECO:0000313" key="2">
    <source>
        <dbReference type="EMBL" id="ROR97574.1"/>
    </source>
</evidence>
<sequence>MSPGAPSGGREDAERGGVLALTLGALGVAALLVVVVAVASAVYLDRRELLALADATAAHAATSIDPAAYAEGLVVLTDAGVRAGADEFLASVPIDAVDVDRLALAEPTGAPDEVTAQVTLVGRSRPAFLPWLLAPWSDGIALRVTSTAAGT</sequence>
<gene>
    <name evidence="2" type="ORF">EDD28_2174</name>
</gene>
<organism evidence="2 3">
    <name type="scientific">Salana multivorans</name>
    <dbReference type="NCBI Taxonomy" id="120377"/>
    <lineage>
        <taxon>Bacteria</taxon>
        <taxon>Bacillati</taxon>
        <taxon>Actinomycetota</taxon>
        <taxon>Actinomycetes</taxon>
        <taxon>Micrococcales</taxon>
        <taxon>Beutenbergiaceae</taxon>
        <taxon>Salana</taxon>
    </lineage>
</organism>
<keyword evidence="1" id="KW-0812">Transmembrane</keyword>
<dbReference type="OrthoDB" id="4793549at2"/>
<protein>
    <recommendedName>
        <fullName evidence="4">Flp pilus-assembly TadE/G-like protein</fullName>
    </recommendedName>
</protein>
<keyword evidence="1" id="KW-1133">Transmembrane helix</keyword>
<dbReference type="Proteomes" id="UP000275356">
    <property type="component" value="Unassembled WGS sequence"/>
</dbReference>
<dbReference type="EMBL" id="RKHQ01000001">
    <property type="protein sequence ID" value="ROR97574.1"/>
    <property type="molecule type" value="Genomic_DNA"/>
</dbReference>
<accession>A0A3N2DDR6</accession>
<feature type="transmembrane region" description="Helical" evidence="1">
    <location>
        <begin position="20"/>
        <end position="44"/>
    </location>
</feature>
<comment type="caution">
    <text evidence="2">The sequence shown here is derived from an EMBL/GenBank/DDBJ whole genome shotgun (WGS) entry which is preliminary data.</text>
</comment>
<evidence type="ECO:0000256" key="1">
    <source>
        <dbReference type="SAM" id="Phobius"/>
    </source>
</evidence>
<keyword evidence="1" id="KW-0472">Membrane</keyword>
<reference evidence="2 3" key="1">
    <citation type="submission" date="2018-11" db="EMBL/GenBank/DDBJ databases">
        <title>Sequencing the genomes of 1000 actinobacteria strains.</title>
        <authorList>
            <person name="Klenk H.-P."/>
        </authorList>
    </citation>
    <scope>NUCLEOTIDE SEQUENCE [LARGE SCALE GENOMIC DNA]</scope>
    <source>
        <strain evidence="2 3">DSM 13521</strain>
    </source>
</reference>